<organism evidence="1">
    <name type="scientific">Siphoviridae sp. ctsBB38</name>
    <dbReference type="NCBI Taxonomy" id="2826482"/>
    <lineage>
        <taxon>Viruses</taxon>
        <taxon>Duplodnaviria</taxon>
        <taxon>Heunggongvirae</taxon>
        <taxon>Uroviricota</taxon>
        <taxon>Caudoviricetes</taxon>
    </lineage>
</organism>
<name>A0A8S5MVU2_9CAUD</name>
<dbReference type="EMBL" id="BK014999">
    <property type="protein sequence ID" value="DAD86465.1"/>
    <property type="molecule type" value="Genomic_DNA"/>
</dbReference>
<sequence>MNCFMYRNATIDDLKYILLSLENLDTTKYYVEVKNEEDK</sequence>
<evidence type="ECO:0000313" key="1">
    <source>
        <dbReference type="EMBL" id="DAD86465.1"/>
    </source>
</evidence>
<reference evidence="1" key="1">
    <citation type="journal article" date="2021" name="Proc. Natl. Acad. Sci. U.S.A.">
        <title>A Catalog of Tens of Thousands of Viruses from Human Metagenomes Reveals Hidden Associations with Chronic Diseases.</title>
        <authorList>
            <person name="Tisza M.J."/>
            <person name="Buck C.B."/>
        </authorList>
    </citation>
    <scope>NUCLEOTIDE SEQUENCE</scope>
    <source>
        <strain evidence="1">CtsBB38</strain>
    </source>
</reference>
<protein>
    <submittedName>
        <fullName evidence="1">Uncharacterized protein</fullName>
    </submittedName>
</protein>
<proteinExistence type="predicted"/>
<accession>A0A8S5MVU2</accession>